<keyword evidence="2" id="KW-1185">Reference proteome</keyword>
<dbReference type="EMBL" id="RDQH01000329">
    <property type="protein sequence ID" value="RXI04387.1"/>
    <property type="molecule type" value="Genomic_DNA"/>
</dbReference>
<gene>
    <name evidence="1" type="ORF">DVH24_038661</name>
</gene>
<comment type="caution">
    <text evidence="1">The sequence shown here is derived from an EMBL/GenBank/DDBJ whole genome shotgun (WGS) entry which is preliminary data.</text>
</comment>
<reference evidence="1 2" key="1">
    <citation type="submission" date="2018-10" db="EMBL/GenBank/DDBJ databases">
        <title>A high-quality apple genome assembly.</title>
        <authorList>
            <person name="Hu J."/>
        </authorList>
    </citation>
    <scope>NUCLEOTIDE SEQUENCE [LARGE SCALE GENOMIC DNA]</scope>
    <source>
        <strain evidence="2">cv. HFTH1</strain>
        <tissue evidence="1">Young leaf</tissue>
    </source>
</reference>
<proteinExistence type="predicted"/>
<dbReference type="Proteomes" id="UP000290289">
    <property type="component" value="Chromosome 3"/>
</dbReference>
<evidence type="ECO:0000313" key="2">
    <source>
        <dbReference type="Proteomes" id="UP000290289"/>
    </source>
</evidence>
<accession>A0A498KAL9</accession>
<evidence type="ECO:0000313" key="1">
    <source>
        <dbReference type="EMBL" id="RXI04387.1"/>
    </source>
</evidence>
<dbReference type="AlphaFoldDB" id="A0A498KAL9"/>
<protein>
    <submittedName>
        <fullName evidence="1">Uncharacterized protein</fullName>
    </submittedName>
</protein>
<name>A0A498KAL9_MALDO</name>
<organism evidence="1 2">
    <name type="scientific">Malus domestica</name>
    <name type="common">Apple</name>
    <name type="synonym">Pyrus malus</name>
    <dbReference type="NCBI Taxonomy" id="3750"/>
    <lineage>
        <taxon>Eukaryota</taxon>
        <taxon>Viridiplantae</taxon>
        <taxon>Streptophyta</taxon>
        <taxon>Embryophyta</taxon>
        <taxon>Tracheophyta</taxon>
        <taxon>Spermatophyta</taxon>
        <taxon>Magnoliopsida</taxon>
        <taxon>eudicotyledons</taxon>
        <taxon>Gunneridae</taxon>
        <taxon>Pentapetalae</taxon>
        <taxon>rosids</taxon>
        <taxon>fabids</taxon>
        <taxon>Rosales</taxon>
        <taxon>Rosaceae</taxon>
        <taxon>Amygdaloideae</taxon>
        <taxon>Maleae</taxon>
        <taxon>Malus</taxon>
    </lineage>
</organism>
<sequence length="264" mass="30347">MELSPLHAQSSASSLIHGWVQWQHRAFAEGRKDFDTRHYLLTQSCGCEIHFSKDSCDNAYFSLKALLAELLESFENPQQSAGIPASNFYVLRPFISSSFWSPPCFPHLLSHYLKPKPNPPMQESNRRSPTPTEWCISRLTRMNRSGYNNSETNMRSNGKKNSGGEAEAYGYKRKSIAVYHVQMIRKGAIPSEELHLQKSSWVVNCDWKCLIHVVAFEFRSNARAFLLPESESLLRESLQREEGGEQRAQRAEVCNWFRRWAGND</sequence>